<dbReference type="Gene3D" id="3.40.720.10">
    <property type="entry name" value="Alkaline Phosphatase, subunit A"/>
    <property type="match status" value="1"/>
</dbReference>
<dbReference type="SUPFAM" id="SSF53649">
    <property type="entry name" value="Alkaline phosphatase-like"/>
    <property type="match status" value="1"/>
</dbReference>
<dbReference type="RefSeq" id="WP_317836199.1">
    <property type="nucleotide sequence ID" value="NZ_CP136920.1"/>
</dbReference>
<evidence type="ECO:0000256" key="3">
    <source>
        <dbReference type="ARBA" id="ARBA00022801"/>
    </source>
</evidence>
<evidence type="ECO:0000256" key="5">
    <source>
        <dbReference type="SAM" id="SignalP"/>
    </source>
</evidence>
<gene>
    <name evidence="7" type="ORF">RZN69_11075</name>
</gene>
<keyword evidence="4" id="KW-0106">Calcium</keyword>
<keyword evidence="5" id="KW-0732">Signal</keyword>
<dbReference type="Proteomes" id="UP001304300">
    <property type="component" value="Chromosome"/>
</dbReference>
<proteinExistence type="inferred from homology"/>
<dbReference type="GO" id="GO:0004065">
    <property type="term" value="F:arylsulfatase activity"/>
    <property type="evidence" value="ECO:0007669"/>
    <property type="project" value="TreeGrafter"/>
</dbReference>
<dbReference type="PANTHER" id="PTHR42693">
    <property type="entry name" value="ARYLSULFATASE FAMILY MEMBER"/>
    <property type="match status" value="1"/>
</dbReference>
<keyword evidence="2" id="KW-0479">Metal-binding</keyword>
<evidence type="ECO:0000256" key="2">
    <source>
        <dbReference type="ARBA" id="ARBA00022723"/>
    </source>
</evidence>
<feature type="chain" id="PRO_5042883696" evidence="5">
    <location>
        <begin position="20"/>
        <end position="497"/>
    </location>
</feature>
<protein>
    <submittedName>
        <fullName evidence="7">Sulfatase-like hydrolase/transferase</fullName>
    </submittedName>
</protein>
<dbReference type="InterPro" id="IPR024607">
    <property type="entry name" value="Sulfatase_CS"/>
</dbReference>
<feature type="domain" description="Sulfatase N-terminal" evidence="6">
    <location>
        <begin position="31"/>
        <end position="363"/>
    </location>
</feature>
<sequence length="497" mass="55607">MKSFLQIYSLLLAASFAFQSSVLSVRGDERPNVLIIMADDLGYADVGFNGSKDVETPVLDRLATQGVIFENGYVTHPYCGPSRAGFITGRYQARFGMEINVTYSPYDLHSGLPLDQRTFGDRLQDLGYTTGIIGKWHLGASAPFHPNNRGFDYFYGFLSGGHDYFPSTINTHHDLLLPNGKPHYSANEGSYLPLIRNTKDAEFDEYLTYALSKDAARFVKKTEDPFCLFLAYNAPHGPLEAPKDLLEKYSHIDTWQRRAYLAMIDAMDQGIGMVVDALKESDKFDNTLIFFLSDNGGVQSKPGYENETWADNGPLRNGKGSMREGGSHVPFIAYWSDGIPSGEKYLYPVSSLDIAATAIALAGGNVDDDTLDGVNLVPYVNGEKSGPPHDALFWRIRDGSAWCIRTPTAKYLLEGHGATEPELYDMVNDPYESNNIIDERPDQRQQLAAMWNEWNAKNSANILLQSGQYQQKRLQMYKELFEELNRSAEQRAPVTIE</sequence>
<dbReference type="PROSITE" id="PS00149">
    <property type="entry name" value="SULFATASE_2"/>
    <property type="match status" value="1"/>
</dbReference>
<organism evidence="7 8">
    <name type="scientific">Rubellicoccus peritrichatus</name>
    <dbReference type="NCBI Taxonomy" id="3080537"/>
    <lineage>
        <taxon>Bacteria</taxon>
        <taxon>Pseudomonadati</taxon>
        <taxon>Verrucomicrobiota</taxon>
        <taxon>Opitutia</taxon>
        <taxon>Puniceicoccales</taxon>
        <taxon>Cerasicoccaceae</taxon>
        <taxon>Rubellicoccus</taxon>
    </lineage>
</organism>
<evidence type="ECO:0000256" key="4">
    <source>
        <dbReference type="ARBA" id="ARBA00022837"/>
    </source>
</evidence>
<dbReference type="Pfam" id="PF00884">
    <property type="entry name" value="Sulfatase"/>
    <property type="match status" value="1"/>
</dbReference>
<name>A0AAQ3LDS3_9BACT</name>
<dbReference type="GO" id="GO:0046872">
    <property type="term" value="F:metal ion binding"/>
    <property type="evidence" value="ECO:0007669"/>
    <property type="project" value="UniProtKB-KW"/>
</dbReference>
<reference evidence="7 8" key="1">
    <citation type="submission" date="2023-10" db="EMBL/GenBank/DDBJ databases">
        <title>Rubellicoccus peritrichatus gen. nov., sp. nov., isolated from an algae of coral reef tank.</title>
        <authorList>
            <person name="Luo J."/>
        </authorList>
    </citation>
    <scope>NUCLEOTIDE SEQUENCE [LARGE SCALE GENOMIC DNA]</scope>
    <source>
        <strain evidence="7 8">CR14</strain>
    </source>
</reference>
<feature type="signal peptide" evidence="5">
    <location>
        <begin position="1"/>
        <end position="19"/>
    </location>
</feature>
<evidence type="ECO:0000256" key="1">
    <source>
        <dbReference type="ARBA" id="ARBA00008779"/>
    </source>
</evidence>
<dbReference type="InterPro" id="IPR050738">
    <property type="entry name" value="Sulfatase"/>
</dbReference>
<dbReference type="InterPro" id="IPR000917">
    <property type="entry name" value="Sulfatase_N"/>
</dbReference>
<accession>A0AAQ3LDS3</accession>
<dbReference type="PANTHER" id="PTHR42693:SF53">
    <property type="entry name" value="ENDO-4-O-SULFATASE"/>
    <property type="match status" value="1"/>
</dbReference>
<dbReference type="KEGG" id="puo:RZN69_11075"/>
<dbReference type="InterPro" id="IPR017850">
    <property type="entry name" value="Alkaline_phosphatase_core_sf"/>
</dbReference>
<keyword evidence="3 7" id="KW-0378">Hydrolase</keyword>
<comment type="similarity">
    <text evidence="1">Belongs to the sulfatase family.</text>
</comment>
<evidence type="ECO:0000313" key="7">
    <source>
        <dbReference type="EMBL" id="WOO43631.1"/>
    </source>
</evidence>
<evidence type="ECO:0000259" key="6">
    <source>
        <dbReference type="Pfam" id="PF00884"/>
    </source>
</evidence>
<dbReference type="AlphaFoldDB" id="A0AAQ3LDS3"/>
<dbReference type="Gene3D" id="3.30.1120.10">
    <property type="match status" value="1"/>
</dbReference>
<evidence type="ECO:0000313" key="8">
    <source>
        <dbReference type="Proteomes" id="UP001304300"/>
    </source>
</evidence>
<keyword evidence="8" id="KW-1185">Reference proteome</keyword>
<dbReference type="EMBL" id="CP136920">
    <property type="protein sequence ID" value="WOO43631.1"/>
    <property type="molecule type" value="Genomic_DNA"/>
</dbReference>